<dbReference type="GO" id="GO:0004830">
    <property type="term" value="F:tryptophan-tRNA ligase activity"/>
    <property type="evidence" value="ECO:0007669"/>
    <property type="project" value="TreeGrafter"/>
</dbReference>
<organism evidence="7 8">
    <name type="scientific">Oncorhynchus kisutch</name>
    <name type="common">Coho salmon</name>
    <name type="synonym">Salmo kisutch</name>
    <dbReference type="NCBI Taxonomy" id="8019"/>
    <lineage>
        <taxon>Eukaryota</taxon>
        <taxon>Metazoa</taxon>
        <taxon>Chordata</taxon>
        <taxon>Craniata</taxon>
        <taxon>Vertebrata</taxon>
        <taxon>Euteleostomi</taxon>
        <taxon>Actinopterygii</taxon>
        <taxon>Neopterygii</taxon>
        <taxon>Teleostei</taxon>
        <taxon>Protacanthopterygii</taxon>
        <taxon>Salmoniformes</taxon>
        <taxon>Salmonidae</taxon>
        <taxon>Salmoninae</taxon>
        <taxon>Oncorhynchus</taxon>
    </lineage>
</organism>
<reference evidence="7" key="1">
    <citation type="submission" date="2025-08" db="UniProtKB">
        <authorList>
            <consortium name="Ensembl"/>
        </authorList>
    </citation>
    <scope>IDENTIFICATION</scope>
</reference>
<dbReference type="Ensembl" id="ENSOKIT00005046781.1">
    <property type="protein sequence ID" value="ENSOKIP00005044427.1"/>
    <property type="gene ID" value="ENSOKIG00005018469.1"/>
</dbReference>
<evidence type="ECO:0000256" key="2">
    <source>
        <dbReference type="ARBA" id="ARBA00022741"/>
    </source>
</evidence>
<dbReference type="Pfam" id="PF00579">
    <property type="entry name" value="tRNA-synt_1b"/>
    <property type="match status" value="1"/>
</dbReference>
<dbReference type="Proteomes" id="UP000694557">
    <property type="component" value="Unassembled WGS sequence"/>
</dbReference>
<keyword evidence="4 6" id="KW-0648">Protein biosynthesis</keyword>
<gene>
    <name evidence="7" type="primary">WARS2</name>
</gene>
<dbReference type="InterPro" id="IPR050203">
    <property type="entry name" value="Trp-tRNA_synthetase"/>
</dbReference>
<comment type="similarity">
    <text evidence="6">Belongs to the class-I aminoacyl-tRNA synthetase family.</text>
</comment>
<dbReference type="PANTHER" id="PTHR43766">
    <property type="entry name" value="TRYPTOPHAN--TRNA LIGASE, MITOCHONDRIAL"/>
    <property type="match status" value="1"/>
</dbReference>
<keyword evidence="8" id="KW-1185">Reference proteome</keyword>
<keyword evidence="2 6" id="KW-0547">Nucleotide-binding</keyword>
<sequence>MLMGTCSAFPSLFKPFSLHRFSTGASRRYVFSGIQPTSSWVSLQSQFPSVLYSIVDLHSITQSQDPALLRVNILVMVASLLACGIDPETSILFQQSQVSEHSELSWILGCLASIPPTQTPASVKGTKHKQKNEGSAVDILLYNNSTRKVKSLRDPSKMSKSDPQKMATVNLLDSPDDIVLKIRSGCTVEAAGLDTGKYKQLVEEAMVVRLTPIREEIERLRGDRRHLERLLAQGAHRARELAAPILKEVSHRVDFY</sequence>
<dbReference type="Gene3D" id="3.40.50.620">
    <property type="entry name" value="HUPs"/>
    <property type="match status" value="1"/>
</dbReference>
<dbReference type="PANTHER" id="PTHR43766:SF1">
    <property type="entry name" value="TRYPTOPHAN--TRNA LIGASE, MITOCHONDRIAL"/>
    <property type="match status" value="1"/>
</dbReference>
<evidence type="ECO:0000256" key="3">
    <source>
        <dbReference type="ARBA" id="ARBA00022840"/>
    </source>
</evidence>
<dbReference type="GO" id="GO:0070183">
    <property type="term" value="P:mitochondrial tryptophanyl-tRNA aminoacylation"/>
    <property type="evidence" value="ECO:0007669"/>
    <property type="project" value="TreeGrafter"/>
</dbReference>
<dbReference type="GO" id="GO:0005524">
    <property type="term" value="F:ATP binding"/>
    <property type="evidence" value="ECO:0007669"/>
    <property type="project" value="UniProtKB-KW"/>
</dbReference>
<dbReference type="Gene3D" id="1.10.240.10">
    <property type="entry name" value="Tyrosyl-Transfer RNA Synthetase"/>
    <property type="match status" value="1"/>
</dbReference>
<dbReference type="AlphaFoldDB" id="A0A8C7GN17"/>
<evidence type="ECO:0000256" key="1">
    <source>
        <dbReference type="ARBA" id="ARBA00022598"/>
    </source>
</evidence>
<dbReference type="GeneTree" id="ENSGT00940000153724"/>
<keyword evidence="1 6" id="KW-0436">Ligase</keyword>
<accession>A0A8C7GN17</accession>
<name>A0A8C7GN17_ONCKI</name>
<dbReference type="SUPFAM" id="SSF52374">
    <property type="entry name" value="Nucleotidylyl transferase"/>
    <property type="match status" value="1"/>
</dbReference>
<dbReference type="InterPro" id="IPR002305">
    <property type="entry name" value="aa-tRNA-synth_Ic"/>
</dbReference>
<dbReference type="GO" id="GO:0005759">
    <property type="term" value="C:mitochondrial matrix"/>
    <property type="evidence" value="ECO:0007669"/>
    <property type="project" value="TreeGrafter"/>
</dbReference>
<evidence type="ECO:0000256" key="4">
    <source>
        <dbReference type="ARBA" id="ARBA00022917"/>
    </source>
</evidence>
<evidence type="ECO:0000313" key="8">
    <source>
        <dbReference type="Proteomes" id="UP000694557"/>
    </source>
</evidence>
<evidence type="ECO:0000256" key="5">
    <source>
        <dbReference type="ARBA" id="ARBA00023146"/>
    </source>
</evidence>
<evidence type="ECO:0000313" key="7">
    <source>
        <dbReference type="Ensembl" id="ENSOKIP00005044427.1"/>
    </source>
</evidence>
<evidence type="ECO:0000256" key="6">
    <source>
        <dbReference type="RuleBase" id="RU363036"/>
    </source>
</evidence>
<keyword evidence="3 6" id="KW-0067">ATP-binding</keyword>
<keyword evidence="5 6" id="KW-0030">Aminoacyl-tRNA synthetase</keyword>
<reference evidence="7" key="2">
    <citation type="submission" date="2025-09" db="UniProtKB">
        <authorList>
            <consortium name="Ensembl"/>
        </authorList>
    </citation>
    <scope>IDENTIFICATION</scope>
</reference>
<protein>
    <submittedName>
        <fullName evidence="7">Tryptophanyl tRNA synthetase 2, mitochondrial</fullName>
    </submittedName>
</protein>
<proteinExistence type="inferred from homology"/>
<dbReference type="InterPro" id="IPR014729">
    <property type="entry name" value="Rossmann-like_a/b/a_fold"/>
</dbReference>